<dbReference type="GO" id="GO:0004523">
    <property type="term" value="F:RNA-DNA hybrid ribonuclease activity"/>
    <property type="evidence" value="ECO:0007669"/>
    <property type="project" value="InterPro"/>
</dbReference>
<dbReference type="CDD" id="cd09276">
    <property type="entry name" value="Rnase_HI_RT_non_LTR"/>
    <property type="match status" value="1"/>
</dbReference>
<gene>
    <name evidence="2" type="ORF">APZ42_001503</name>
</gene>
<sequence>MAIPALSIAKAWTLAKHSSIFSAELQAIKQCLQMIYNNDQSYPGVIIFCDSSPAILAIKSSNPSENEAISEIRELMDSLMSSGTLTTLIWIPSHCGIAGNEQVDKLAVNQQAIETDNKISNKLSPSEKISMFRKSWAQNFLDTLKHCRKPCISMKSSLRTVKWHQHKDRKIAICLHRLRSGHHYLNAFNHRINMEADPSCRYGCNAIEDPRHILVECPKNERARQKMRQLFNNKKLVFNFETLLGLNTNLDTRTQFLIRNELATFLKQTALTSIV</sequence>
<dbReference type="InterPro" id="IPR012337">
    <property type="entry name" value="RNaseH-like_sf"/>
</dbReference>
<proteinExistence type="predicted"/>
<dbReference type="Gene3D" id="3.30.420.10">
    <property type="entry name" value="Ribonuclease H-like superfamily/Ribonuclease H"/>
    <property type="match status" value="1"/>
</dbReference>
<evidence type="ECO:0000313" key="2">
    <source>
        <dbReference type="EMBL" id="KZS01741.1"/>
    </source>
</evidence>
<comment type="caution">
    <text evidence="2">The sequence shown here is derived from an EMBL/GenBank/DDBJ whole genome shotgun (WGS) entry which is preliminary data.</text>
</comment>
<dbReference type="EMBL" id="LRGB01006212">
    <property type="protein sequence ID" value="KZS01741.1"/>
    <property type="molecule type" value="Genomic_DNA"/>
</dbReference>
<dbReference type="PROSITE" id="PS50879">
    <property type="entry name" value="RNASE_H_1"/>
    <property type="match status" value="1"/>
</dbReference>
<feature type="domain" description="RNase H type-1" evidence="1">
    <location>
        <begin position="1"/>
        <end position="112"/>
    </location>
</feature>
<dbReference type="InterPro" id="IPR002156">
    <property type="entry name" value="RNaseH_domain"/>
</dbReference>
<reference evidence="2 3" key="1">
    <citation type="submission" date="2016-03" db="EMBL/GenBank/DDBJ databases">
        <title>EvidentialGene: Evidence-directed Construction of Genes on Genomes.</title>
        <authorList>
            <person name="Gilbert D.G."/>
            <person name="Choi J.-H."/>
            <person name="Mockaitis K."/>
            <person name="Colbourne J."/>
            <person name="Pfrender M."/>
        </authorList>
    </citation>
    <scope>NUCLEOTIDE SEQUENCE [LARGE SCALE GENOMIC DNA]</scope>
    <source>
        <strain evidence="2 3">Xinb3</strain>
        <tissue evidence="2">Complete organism</tissue>
    </source>
</reference>
<protein>
    <recommendedName>
        <fullName evidence="1">RNase H type-1 domain-containing protein</fullName>
    </recommendedName>
</protein>
<dbReference type="STRING" id="35525.A0A162C7H7"/>
<evidence type="ECO:0000259" key="1">
    <source>
        <dbReference type="PROSITE" id="PS50879"/>
    </source>
</evidence>
<dbReference type="Proteomes" id="UP000076858">
    <property type="component" value="Unassembled WGS sequence"/>
</dbReference>
<keyword evidence="3" id="KW-1185">Reference proteome</keyword>
<dbReference type="SUPFAM" id="SSF53098">
    <property type="entry name" value="Ribonuclease H-like"/>
    <property type="match status" value="1"/>
</dbReference>
<evidence type="ECO:0000313" key="3">
    <source>
        <dbReference type="Proteomes" id="UP000076858"/>
    </source>
</evidence>
<accession>A0A162C7H7</accession>
<name>A0A162C7H7_9CRUS</name>
<dbReference type="AlphaFoldDB" id="A0A162C7H7"/>
<dbReference type="GO" id="GO:0003676">
    <property type="term" value="F:nucleic acid binding"/>
    <property type="evidence" value="ECO:0007669"/>
    <property type="project" value="InterPro"/>
</dbReference>
<dbReference type="OrthoDB" id="6375235at2759"/>
<dbReference type="Pfam" id="PF00075">
    <property type="entry name" value="RNase_H"/>
    <property type="match status" value="1"/>
</dbReference>
<organism evidence="2 3">
    <name type="scientific">Daphnia magna</name>
    <dbReference type="NCBI Taxonomy" id="35525"/>
    <lineage>
        <taxon>Eukaryota</taxon>
        <taxon>Metazoa</taxon>
        <taxon>Ecdysozoa</taxon>
        <taxon>Arthropoda</taxon>
        <taxon>Crustacea</taxon>
        <taxon>Branchiopoda</taxon>
        <taxon>Diplostraca</taxon>
        <taxon>Cladocera</taxon>
        <taxon>Anomopoda</taxon>
        <taxon>Daphniidae</taxon>
        <taxon>Daphnia</taxon>
    </lineage>
</organism>
<dbReference type="InterPro" id="IPR036397">
    <property type="entry name" value="RNaseH_sf"/>
</dbReference>